<dbReference type="InterPro" id="IPR051201">
    <property type="entry name" value="Chloro_Bact_Ser_Proteases"/>
</dbReference>
<proteinExistence type="predicted"/>
<dbReference type="InterPro" id="IPR036034">
    <property type="entry name" value="PDZ_sf"/>
</dbReference>
<feature type="domain" description="PDZ" evidence="3">
    <location>
        <begin position="296"/>
        <end position="362"/>
    </location>
</feature>
<dbReference type="CDD" id="cd06779">
    <property type="entry name" value="cpPDZ_Deg_HtrA-like"/>
    <property type="match status" value="1"/>
</dbReference>
<dbReference type="InterPro" id="IPR009003">
    <property type="entry name" value="Peptidase_S1_PA"/>
</dbReference>
<dbReference type="Gene3D" id="2.40.10.120">
    <property type="match status" value="1"/>
</dbReference>
<dbReference type="Pfam" id="PF13365">
    <property type="entry name" value="Trypsin_2"/>
    <property type="match status" value="1"/>
</dbReference>
<dbReference type="PRINTS" id="PR00834">
    <property type="entry name" value="PROTEASES2C"/>
</dbReference>
<dbReference type="Gene3D" id="2.30.42.10">
    <property type="match status" value="1"/>
</dbReference>
<dbReference type="HOGENOM" id="CLU_020120_1_0_10"/>
<dbReference type="Proteomes" id="UP000003844">
    <property type="component" value="Unassembled WGS sequence"/>
</dbReference>
<sequence length="468" mass="50052">MKKFTTLLSVSVLGGIMTLGSYKLFVEEGDFPGSQEQRIETTGNQAFPVSNNTAIYGTNADFTEAAEKTVHAVVHVKNVAVFPKSNSVWEQYYRGGNGGKAIQGAGSGVIITPDGYIVTNNHVINGASEIEVTLNNNKTYKAEVIGTDPKADIALIKVDAKGLDYIPFGNSNNVKLGEWVLAVGNPFNLTSTVTAGIISAKARDLNAGDGTPQSYIQTDAAINPGNSGGALVNINGELIGINTAITSQTGSYVGYGFAVPSNNARKIVEDIIEFGNVQQGILGIRGADVSAPISQEFGLNVSQGVYVSDVDLGSGAAISGIREGDVIRQIDNIEVRKMADLTGYINSKRPDDVVKVTIIRGEKERVVNVTLTKYETFAIQPIGLEVANASKEELKKFKAENGVKIIRALSSDKQTMSLIGIIITEIDNQKISDVADVRSILNSKDSSEPLSVTFINPRGEEQTYIWRK</sequence>
<dbReference type="eggNOG" id="COG0265">
    <property type="taxonomic scope" value="Bacteria"/>
</dbReference>
<accession>H2BX00</accession>
<dbReference type="SUPFAM" id="SSF50494">
    <property type="entry name" value="Trypsin-like serine proteases"/>
    <property type="match status" value="1"/>
</dbReference>
<gene>
    <name evidence="4" type="ORF">Gilli_1285</name>
</gene>
<dbReference type="GO" id="GO:0004252">
    <property type="term" value="F:serine-type endopeptidase activity"/>
    <property type="evidence" value="ECO:0007669"/>
    <property type="project" value="InterPro"/>
</dbReference>
<name>H2BX00_GILLR</name>
<dbReference type="PANTHER" id="PTHR43343">
    <property type="entry name" value="PEPTIDASE S12"/>
    <property type="match status" value="1"/>
</dbReference>
<dbReference type="Pfam" id="PF13180">
    <property type="entry name" value="PDZ_2"/>
    <property type="match status" value="1"/>
</dbReference>
<dbReference type="InterPro" id="IPR001478">
    <property type="entry name" value="PDZ"/>
</dbReference>
<dbReference type="AlphaFoldDB" id="H2BX00"/>
<dbReference type="PROSITE" id="PS50106">
    <property type="entry name" value="PDZ"/>
    <property type="match status" value="1"/>
</dbReference>
<protein>
    <submittedName>
        <fullName evidence="4">Protease Do</fullName>
    </submittedName>
</protein>
<evidence type="ECO:0000259" key="3">
    <source>
        <dbReference type="PROSITE" id="PS50106"/>
    </source>
</evidence>
<dbReference type="OrthoDB" id="9758917at2"/>
<dbReference type="EMBL" id="JH594606">
    <property type="protein sequence ID" value="EHQ01952.1"/>
    <property type="molecule type" value="Genomic_DNA"/>
</dbReference>
<evidence type="ECO:0000256" key="1">
    <source>
        <dbReference type="ARBA" id="ARBA00022670"/>
    </source>
</evidence>
<keyword evidence="2" id="KW-0378">Hydrolase</keyword>
<keyword evidence="1 4" id="KW-0645">Protease</keyword>
<evidence type="ECO:0000256" key="2">
    <source>
        <dbReference type="ARBA" id="ARBA00022801"/>
    </source>
</evidence>
<dbReference type="InterPro" id="IPR001940">
    <property type="entry name" value="Peptidase_S1C"/>
</dbReference>
<dbReference type="RefSeq" id="WP_006988269.1">
    <property type="nucleotide sequence ID" value="NZ_JH594606.1"/>
</dbReference>
<dbReference type="GO" id="GO:0006508">
    <property type="term" value="P:proteolysis"/>
    <property type="evidence" value="ECO:0007669"/>
    <property type="project" value="UniProtKB-KW"/>
</dbReference>
<evidence type="ECO:0000313" key="4">
    <source>
        <dbReference type="EMBL" id="EHQ01952.1"/>
    </source>
</evidence>
<evidence type="ECO:0000313" key="5">
    <source>
        <dbReference type="Proteomes" id="UP000003844"/>
    </source>
</evidence>
<dbReference type="STRING" id="865937.Gilli_1285"/>
<dbReference type="SMART" id="SM00228">
    <property type="entry name" value="PDZ"/>
    <property type="match status" value="1"/>
</dbReference>
<organism evidence="4 5">
    <name type="scientific">Gillisia limnaea (strain DSM 15749 / LMG 21470 / R-8282)</name>
    <dbReference type="NCBI Taxonomy" id="865937"/>
    <lineage>
        <taxon>Bacteria</taxon>
        <taxon>Pseudomonadati</taxon>
        <taxon>Bacteroidota</taxon>
        <taxon>Flavobacteriia</taxon>
        <taxon>Flavobacteriales</taxon>
        <taxon>Flavobacteriaceae</taxon>
        <taxon>Gillisia</taxon>
    </lineage>
</organism>
<dbReference type="SUPFAM" id="SSF50156">
    <property type="entry name" value="PDZ domain-like"/>
    <property type="match status" value="1"/>
</dbReference>
<reference evidence="5" key="1">
    <citation type="journal article" date="2012" name="Stand. Genomic Sci.">
        <title>Genome sequence of the Antarctic rhodopsins-containing flavobacterium Gillisia limnaea type strain (R-8282(T)).</title>
        <authorList>
            <person name="Riedel T."/>
            <person name="Held B."/>
            <person name="Nolan M."/>
            <person name="Lucas S."/>
            <person name="Lapidus A."/>
            <person name="Tice H."/>
            <person name="Del Rio T.G."/>
            <person name="Cheng J.F."/>
            <person name="Han C."/>
            <person name="Tapia R."/>
            <person name="Goodwin L.A."/>
            <person name="Pitluck S."/>
            <person name="Liolios K."/>
            <person name="Mavromatis K."/>
            <person name="Pagani I."/>
            <person name="Ivanova N."/>
            <person name="Mikhailova N."/>
            <person name="Pati A."/>
            <person name="Chen A."/>
            <person name="Palaniappan K."/>
            <person name="Land M."/>
            <person name="Rohde M."/>
            <person name="Tindall B.J."/>
            <person name="Detter J.C."/>
            <person name="Goker M."/>
            <person name="Bristow J."/>
            <person name="Eisen J.A."/>
            <person name="Markowitz V."/>
            <person name="Hugenholtz P."/>
            <person name="Kyrpides N.C."/>
            <person name="Klenk H.P."/>
            <person name="Woyke T."/>
        </authorList>
    </citation>
    <scope>NUCLEOTIDE SEQUENCE [LARGE SCALE GENOMIC DNA]</scope>
    <source>
        <strain evidence="5">DSM 15749 / LMG 21470 / R-8282</strain>
    </source>
</reference>
<keyword evidence="5" id="KW-1185">Reference proteome</keyword>
<dbReference type="PANTHER" id="PTHR43343:SF3">
    <property type="entry name" value="PROTEASE DO-LIKE 8, CHLOROPLASTIC"/>
    <property type="match status" value="1"/>
</dbReference>